<evidence type="ECO:0000256" key="2">
    <source>
        <dbReference type="ARBA" id="ARBA00010617"/>
    </source>
</evidence>
<gene>
    <name evidence="10" type="primary">LOC100374288</name>
</gene>
<organism evidence="9 10">
    <name type="scientific">Saccoglossus kowalevskii</name>
    <name type="common">Acorn worm</name>
    <dbReference type="NCBI Taxonomy" id="10224"/>
    <lineage>
        <taxon>Eukaryota</taxon>
        <taxon>Metazoa</taxon>
        <taxon>Hemichordata</taxon>
        <taxon>Enteropneusta</taxon>
        <taxon>Harrimaniidae</taxon>
        <taxon>Saccoglossus</taxon>
    </lineage>
</organism>
<dbReference type="SUPFAM" id="SSF48264">
    <property type="entry name" value="Cytochrome P450"/>
    <property type="match status" value="1"/>
</dbReference>
<name>A0ABM0GWB9_SACKO</name>
<evidence type="ECO:0000256" key="3">
    <source>
        <dbReference type="ARBA" id="ARBA00022723"/>
    </source>
</evidence>
<keyword evidence="8" id="KW-1133">Transmembrane helix</keyword>
<dbReference type="Proteomes" id="UP000694865">
    <property type="component" value="Unplaced"/>
</dbReference>
<dbReference type="PRINTS" id="PR01686">
    <property type="entry name" value="EP450ICYP2D"/>
</dbReference>
<evidence type="ECO:0000256" key="1">
    <source>
        <dbReference type="ARBA" id="ARBA00004370"/>
    </source>
</evidence>
<dbReference type="InterPro" id="IPR050182">
    <property type="entry name" value="Cytochrome_P450_fam2"/>
</dbReference>
<evidence type="ECO:0000256" key="7">
    <source>
        <dbReference type="RuleBase" id="RU000461"/>
    </source>
</evidence>
<sequence length="506" mass="58006">MDLSMLTATQIIVTAMVCLLAFVFHKRTHKRSGKNPLPPGPIGFPVVGYIPFLDKEAPYKSMTDLGTKYGDVFMLQMGSRNVVVLLSYEAIKEAFITKGDSFNGRPRMVLSDLFSAGRGIVFSTFNEAYKEQRNFAVSGLKRFGWGSSAFEVNIIREVNGLIETFQHLKGKPFDPFHYVRNSVSNIICSLIFGRRFHPDDRDFRNLLTTHYRNMKYSGSAAAVNFLPILQYLPFGNYKRVLENHMYLRDCQTAMIDKHRQTHNPNDIRDFLDLYIHEIDTRHQKGQSSSFDYDNIRRVANELFTLGTETTSTTILWSLLYMITYPDIQRRVQKELFDVLGDRLPTIDDKPKLPYVEATILEVQRSACVVPLTVPHCAMEDTQLHGYHIPKDTVIMANLWSVLHDPKHWHNPDEFRPDRFLNDKGEIEKPETFIPFSTGARMCLGDQTAKMELFLFFSCLMQKFSFSHPEGTPYPSLVGKTGITRSPKSFEVCAVDRETQDSETDNA</sequence>
<dbReference type="InterPro" id="IPR017972">
    <property type="entry name" value="Cyt_P450_CS"/>
</dbReference>
<comment type="subcellular location">
    <subcellularLocation>
        <location evidence="1">Membrane</location>
    </subcellularLocation>
</comment>
<feature type="transmembrane region" description="Helical" evidence="8">
    <location>
        <begin position="6"/>
        <end position="24"/>
    </location>
</feature>
<dbReference type="PRINTS" id="PR00463">
    <property type="entry name" value="EP450I"/>
</dbReference>
<dbReference type="InterPro" id="IPR001128">
    <property type="entry name" value="Cyt_P450"/>
</dbReference>
<dbReference type="PRINTS" id="PR00385">
    <property type="entry name" value="P450"/>
</dbReference>
<keyword evidence="7" id="KW-0503">Monooxygenase</keyword>
<dbReference type="InterPro" id="IPR008069">
    <property type="entry name" value="Cyt_P450_E_grp-I_CYP2D-like"/>
</dbReference>
<evidence type="ECO:0000256" key="8">
    <source>
        <dbReference type="SAM" id="Phobius"/>
    </source>
</evidence>
<dbReference type="PANTHER" id="PTHR24300">
    <property type="entry name" value="CYTOCHROME P450 508A4-RELATED"/>
    <property type="match status" value="1"/>
</dbReference>
<protein>
    <submittedName>
        <fullName evidence="10">Cytochrome P450 2U1-like</fullName>
    </submittedName>
</protein>
<evidence type="ECO:0000313" key="10">
    <source>
        <dbReference type="RefSeq" id="XP_002738775.1"/>
    </source>
</evidence>
<comment type="similarity">
    <text evidence="2 7">Belongs to the cytochrome P450 family.</text>
</comment>
<evidence type="ECO:0000256" key="6">
    <source>
        <dbReference type="ARBA" id="ARBA00023136"/>
    </source>
</evidence>
<dbReference type="RefSeq" id="XP_002738775.1">
    <property type="nucleotide sequence ID" value="XM_002738729.1"/>
</dbReference>
<evidence type="ECO:0000313" key="9">
    <source>
        <dbReference type="Proteomes" id="UP000694865"/>
    </source>
</evidence>
<dbReference type="InterPro" id="IPR002401">
    <property type="entry name" value="Cyt_P450_E_grp-I"/>
</dbReference>
<reference evidence="10" key="1">
    <citation type="submission" date="2025-08" db="UniProtKB">
        <authorList>
            <consortium name="RefSeq"/>
        </authorList>
    </citation>
    <scope>IDENTIFICATION</scope>
    <source>
        <tissue evidence="10">Testes</tissue>
    </source>
</reference>
<dbReference type="Pfam" id="PF00067">
    <property type="entry name" value="p450"/>
    <property type="match status" value="1"/>
</dbReference>
<dbReference type="GeneID" id="100374288"/>
<evidence type="ECO:0000256" key="5">
    <source>
        <dbReference type="ARBA" id="ARBA00023004"/>
    </source>
</evidence>
<dbReference type="PANTHER" id="PTHR24300:SF403">
    <property type="entry name" value="CYTOCHROME P450 306A1"/>
    <property type="match status" value="1"/>
</dbReference>
<accession>A0ABM0GWB9</accession>
<keyword evidence="8" id="KW-0812">Transmembrane</keyword>
<dbReference type="InterPro" id="IPR036396">
    <property type="entry name" value="Cyt_P450_sf"/>
</dbReference>
<keyword evidence="6 8" id="KW-0472">Membrane</keyword>
<keyword evidence="3 7" id="KW-0479">Metal-binding</keyword>
<keyword evidence="5 7" id="KW-0408">Iron</keyword>
<dbReference type="Gene3D" id="1.10.630.10">
    <property type="entry name" value="Cytochrome P450"/>
    <property type="match status" value="1"/>
</dbReference>
<proteinExistence type="inferred from homology"/>
<keyword evidence="9" id="KW-1185">Reference proteome</keyword>
<keyword evidence="7" id="KW-0349">Heme</keyword>
<keyword evidence="4 7" id="KW-0560">Oxidoreductase</keyword>
<dbReference type="PROSITE" id="PS00086">
    <property type="entry name" value="CYTOCHROME_P450"/>
    <property type="match status" value="1"/>
</dbReference>
<evidence type="ECO:0000256" key="4">
    <source>
        <dbReference type="ARBA" id="ARBA00023002"/>
    </source>
</evidence>